<feature type="region of interest" description="Disordered" evidence="1">
    <location>
        <begin position="1158"/>
        <end position="1180"/>
    </location>
</feature>
<dbReference type="OrthoDB" id="3250313at2759"/>
<dbReference type="Proteomes" id="UP000518752">
    <property type="component" value="Unassembled WGS sequence"/>
</dbReference>
<feature type="compositionally biased region" description="Acidic residues" evidence="1">
    <location>
        <begin position="557"/>
        <end position="575"/>
    </location>
</feature>
<accession>A0A8H5H0V4</accession>
<name>A0A8H5H0V4_9AGAR</name>
<feature type="region of interest" description="Disordered" evidence="1">
    <location>
        <begin position="448"/>
        <end position="469"/>
    </location>
</feature>
<dbReference type="GO" id="GO:0005507">
    <property type="term" value="F:copper ion binding"/>
    <property type="evidence" value="ECO:0007669"/>
    <property type="project" value="InterPro"/>
</dbReference>
<feature type="compositionally biased region" description="Polar residues" evidence="1">
    <location>
        <begin position="822"/>
        <end position="832"/>
    </location>
</feature>
<dbReference type="GO" id="GO:0008131">
    <property type="term" value="F:primary methylamine oxidase activity"/>
    <property type="evidence" value="ECO:0007669"/>
    <property type="project" value="InterPro"/>
</dbReference>
<gene>
    <name evidence="2" type="ORF">D9757_012411</name>
</gene>
<reference evidence="2 3" key="1">
    <citation type="journal article" date="2020" name="ISME J.">
        <title>Uncovering the hidden diversity of litter-decomposition mechanisms in mushroom-forming fungi.</title>
        <authorList>
            <person name="Floudas D."/>
            <person name="Bentzer J."/>
            <person name="Ahren D."/>
            <person name="Johansson T."/>
            <person name="Persson P."/>
            <person name="Tunlid A."/>
        </authorList>
    </citation>
    <scope>NUCLEOTIDE SEQUENCE [LARGE SCALE GENOMIC DNA]</scope>
    <source>
        <strain evidence="2 3">CBS 406.79</strain>
    </source>
</reference>
<feature type="region of interest" description="Disordered" evidence="1">
    <location>
        <begin position="505"/>
        <end position="576"/>
    </location>
</feature>
<feature type="compositionally biased region" description="Low complexity" evidence="1">
    <location>
        <begin position="1032"/>
        <end position="1041"/>
    </location>
</feature>
<proteinExistence type="predicted"/>
<feature type="compositionally biased region" description="Low complexity" evidence="1">
    <location>
        <begin position="1228"/>
        <end position="1248"/>
    </location>
</feature>
<feature type="compositionally biased region" description="Basic residues" evidence="1">
    <location>
        <begin position="541"/>
        <end position="553"/>
    </location>
</feature>
<keyword evidence="3" id="KW-1185">Reference proteome</keyword>
<feature type="compositionally biased region" description="Polar residues" evidence="1">
    <location>
        <begin position="802"/>
        <end position="814"/>
    </location>
</feature>
<feature type="region of interest" description="Disordered" evidence="1">
    <location>
        <begin position="1024"/>
        <end position="1046"/>
    </location>
</feature>
<evidence type="ECO:0000313" key="3">
    <source>
        <dbReference type="Proteomes" id="UP000518752"/>
    </source>
</evidence>
<comment type="caution">
    <text evidence="2">The sequence shown here is derived from an EMBL/GenBank/DDBJ whole genome shotgun (WGS) entry which is preliminary data.</text>
</comment>
<dbReference type="GO" id="GO:0009308">
    <property type="term" value="P:amine metabolic process"/>
    <property type="evidence" value="ECO:0007669"/>
    <property type="project" value="InterPro"/>
</dbReference>
<feature type="compositionally biased region" description="Acidic residues" evidence="1">
    <location>
        <begin position="205"/>
        <end position="217"/>
    </location>
</feature>
<feature type="compositionally biased region" description="Polar residues" evidence="1">
    <location>
        <begin position="178"/>
        <end position="187"/>
    </location>
</feature>
<feature type="compositionally biased region" description="Basic residues" evidence="1">
    <location>
        <begin position="157"/>
        <end position="176"/>
    </location>
</feature>
<feature type="region of interest" description="Disordered" evidence="1">
    <location>
        <begin position="1224"/>
        <end position="1281"/>
    </location>
</feature>
<evidence type="ECO:0000256" key="1">
    <source>
        <dbReference type="SAM" id="MobiDB-lite"/>
    </source>
</evidence>
<protein>
    <submittedName>
        <fullName evidence="2">Uncharacterized protein</fullName>
    </submittedName>
</protein>
<evidence type="ECO:0000313" key="2">
    <source>
        <dbReference type="EMBL" id="KAF5374549.1"/>
    </source>
</evidence>
<feature type="compositionally biased region" description="Polar residues" evidence="1">
    <location>
        <begin position="773"/>
        <end position="786"/>
    </location>
</feature>
<dbReference type="SUPFAM" id="SSF49998">
    <property type="entry name" value="Amine oxidase catalytic domain"/>
    <property type="match status" value="1"/>
</dbReference>
<feature type="region of interest" description="Disordered" evidence="1">
    <location>
        <begin position="146"/>
        <end position="230"/>
    </location>
</feature>
<organism evidence="2 3">
    <name type="scientific">Collybiopsis confluens</name>
    <dbReference type="NCBI Taxonomy" id="2823264"/>
    <lineage>
        <taxon>Eukaryota</taxon>
        <taxon>Fungi</taxon>
        <taxon>Dikarya</taxon>
        <taxon>Basidiomycota</taxon>
        <taxon>Agaricomycotina</taxon>
        <taxon>Agaricomycetes</taxon>
        <taxon>Agaricomycetidae</taxon>
        <taxon>Agaricales</taxon>
        <taxon>Marasmiineae</taxon>
        <taxon>Omphalotaceae</taxon>
        <taxon>Collybiopsis</taxon>
    </lineage>
</organism>
<dbReference type="GO" id="GO:0048038">
    <property type="term" value="F:quinone binding"/>
    <property type="evidence" value="ECO:0007669"/>
    <property type="project" value="InterPro"/>
</dbReference>
<dbReference type="Gene3D" id="2.70.98.20">
    <property type="entry name" value="Copper amine oxidase, catalytic domain"/>
    <property type="match status" value="1"/>
</dbReference>
<dbReference type="EMBL" id="JAACJN010000101">
    <property type="protein sequence ID" value="KAF5374549.1"/>
    <property type="molecule type" value="Genomic_DNA"/>
</dbReference>
<feature type="region of interest" description="Disordered" evidence="1">
    <location>
        <begin position="665"/>
        <end position="703"/>
    </location>
</feature>
<feature type="region of interest" description="Disordered" evidence="1">
    <location>
        <begin position="762"/>
        <end position="852"/>
    </location>
</feature>
<dbReference type="InterPro" id="IPR036460">
    <property type="entry name" value="Cu_amine_oxidase_C_sf"/>
</dbReference>
<sequence>MARDTGNELISSTEASGLFVSLEDRLRGTDGLLLLLEEALARYADNDPGQSGTAYTFGLYAFELLAGYDCPTYATIPNATFHADEISTTHPHSPPGPSSPWEYTSWALRPHFGSLLSVPRHWGLPPRSFQRLILVLTAVMSQIDGGAIDPRPAPSHHPTKEKRPLKPKRSGSKPLRRSLQTSSSSKATPVPKTPDPTKSSNADPGDNDNDDNDDNDGGVESRRKRGHKGSFHGARLQFLQSSLLEYVKAKPRGPCFAQICDEWFKKWPWHDSDQPPESFRVLESQDGSMSDETRSKLEAELKQAQAAIQIAGKGVTIYDTQLARWFWRNAKKASEPARVNSTPLVPLLRKALGFSGAAPRRSILYKMWMKHPENKTRVQEALQARLAEEPAGKALHLKIRCQVAEELFEQEPESVKKEVEEEMARVYQTKIEMFKKIVSGGSVTLEELGEDENAEETREIINSGDSGGANPQTFQNWNNEYFLKNVISLFMLFLCNQDPKDVLGEPGLIHPDSDHAAPEESIDDTSLIRMSNEPNETGTTTRKRQRKRRKKQKTKETEDEEDEEDEERSEDEEEVIRDQNGKWVRLQDVRGSIIETRPRDIVVQHFEAESTPELDERPLPDILKTHLPAMLTEARRDIIGMLNSQSGSVWDHNVKVLTRKAEAWKAEQATRPPSPSSGSVPSDSGSLGETAKSLAPPVANKSVRFRHTSQPLHSTNDIPANVFQLEDHDARLVSSAETERALNTPIRFGSVPPRFPADSGDMSWLPPHFNPIMPSQPNTDVNLNPEHSSRHRPTPQRLPRGASNSPLAEHTPSNAPKPVGPASTQHAASSSNKPEEFSAAQGQSPVEPNDLSDCPAWLVRAVTALGGLEQDRTEWRNVLHALVILERLYEFRDPTGKSASFTAAKGVRPPLVEWYFKNRKNVAATLNHDFTTPTVEKLGNDLVINPEWRERDNEHRIVPRGEGEGSWDGVHRPGQCGMVTVLLCARWWFLRVSDNKQQMDKCLLLLSDIQAVMEDMAYEGGAYDGRRKRKAPASAPSSHSRPVQRSRVKTTMTLESFTRSGICTPIYYSETIPGLVQTKRSHEYYVITEGSFAGVYKYWNLAKERADRSGKIARGVANLEAACDVWGWSCKEYHKHDNRDSMSFTSAFIESTYLESSTLKGTGAQDRPEEDGGTGDNETHDAELDALNKYAKPNPPGISATFSTSANTLKSHSSKIMFYQPQNSSLIPTATPNSSRSRPPSPTKPSLSQKIIKPTAAGEESISARLSAQSIGKGRSGRSKTSNGLYVVKWGTLYELHTSINAAKEAFERAQTMENTVTMRYSPSWDAAMAFANDSEGA</sequence>
<feature type="compositionally biased region" description="Low complexity" evidence="1">
    <location>
        <begin position="676"/>
        <end position="686"/>
    </location>
</feature>